<name>A0AC35GU43_9BILA</name>
<proteinExistence type="predicted"/>
<accession>A0AC35GU43</accession>
<sequence length="332" mass="38979">MILTRQREIKPNDETVNLTINYRPLSIGKLRLLLTGQASFQQFQQLGFSEKDFDEVKGIFTDTNFYFLMLTVFVSAVHLLLDVLSFKNDISFWRSRDSMVGLSTKTLIWRCISQGIIFLYLREERTSLLVLLPSGLGVIIECWKLTKALKIQWTLRYGIPWPRIGTSTKAEKETEEIDTEAMKHLSKLMIPLCFCGAIYSLLYVPHKSWYGFIINCLANGVYAFGFLFMLPQLFLNYKLKSVAHLPWRAFMYKAFNTFIDDMFAFIIHMPTAHRLACFRDDIVFLIYLYQRYLYPVDKTRVNEYGEAFDEKKNEREEKEKAKNVSQESKKDR</sequence>
<protein>
    <submittedName>
        <fullName evidence="2">Cleft lip and palate transmembrane protein 1-like protein</fullName>
    </submittedName>
</protein>
<evidence type="ECO:0000313" key="1">
    <source>
        <dbReference type="Proteomes" id="UP000887580"/>
    </source>
</evidence>
<dbReference type="Proteomes" id="UP000887580">
    <property type="component" value="Unplaced"/>
</dbReference>
<organism evidence="1 2">
    <name type="scientific">Panagrolaimus sp. PS1159</name>
    <dbReference type="NCBI Taxonomy" id="55785"/>
    <lineage>
        <taxon>Eukaryota</taxon>
        <taxon>Metazoa</taxon>
        <taxon>Ecdysozoa</taxon>
        <taxon>Nematoda</taxon>
        <taxon>Chromadorea</taxon>
        <taxon>Rhabditida</taxon>
        <taxon>Tylenchina</taxon>
        <taxon>Panagrolaimomorpha</taxon>
        <taxon>Panagrolaimoidea</taxon>
        <taxon>Panagrolaimidae</taxon>
        <taxon>Panagrolaimus</taxon>
    </lineage>
</organism>
<dbReference type="WBParaSite" id="PS1159_v2.g8741.t1">
    <property type="protein sequence ID" value="PS1159_v2.g8741.t1"/>
    <property type="gene ID" value="PS1159_v2.g8741"/>
</dbReference>
<evidence type="ECO:0000313" key="2">
    <source>
        <dbReference type="WBParaSite" id="PS1159_v2.g8741.t1"/>
    </source>
</evidence>
<reference evidence="2" key="1">
    <citation type="submission" date="2022-11" db="UniProtKB">
        <authorList>
            <consortium name="WormBaseParasite"/>
        </authorList>
    </citation>
    <scope>IDENTIFICATION</scope>
</reference>